<dbReference type="NCBIfam" id="TIGR00174">
    <property type="entry name" value="miaA"/>
    <property type="match status" value="1"/>
</dbReference>
<evidence type="ECO:0000256" key="11">
    <source>
        <dbReference type="RuleBase" id="RU003783"/>
    </source>
</evidence>
<dbReference type="InterPro" id="IPR039657">
    <property type="entry name" value="Dimethylallyltransferase"/>
</dbReference>
<comment type="similarity">
    <text evidence="3 10 13">Belongs to the IPP transferase family.</text>
</comment>
<evidence type="ECO:0000256" key="12">
    <source>
        <dbReference type="RuleBase" id="RU003784"/>
    </source>
</evidence>
<comment type="caution">
    <text evidence="10">Lacks conserved residue(s) required for the propagation of feature annotation.</text>
</comment>
<accession>A0A7T3V408</accession>
<dbReference type="EC" id="2.5.1.75" evidence="10"/>
<dbReference type="Gene3D" id="3.40.50.300">
    <property type="entry name" value="P-loop containing nucleotide triphosphate hydrolases"/>
    <property type="match status" value="1"/>
</dbReference>
<feature type="site" description="Interaction with substrate tRNA" evidence="10">
    <location>
        <position position="114"/>
    </location>
</feature>
<proteinExistence type="inferred from homology"/>
<dbReference type="Proteomes" id="UP000595224">
    <property type="component" value="Chromosome"/>
</dbReference>
<dbReference type="RefSeq" id="WP_198441876.1">
    <property type="nucleotide sequence ID" value="NZ_CBCSHE010000003.1"/>
</dbReference>
<dbReference type="GO" id="GO:0005524">
    <property type="term" value="F:ATP binding"/>
    <property type="evidence" value="ECO:0007669"/>
    <property type="project" value="UniProtKB-UniRule"/>
</dbReference>
<evidence type="ECO:0000256" key="8">
    <source>
        <dbReference type="ARBA" id="ARBA00022842"/>
    </source>
</evidence>
<reference evidence="14 15" key="1">
    <citation type="submission" date="2020-11" db="EMBL/GenBank/DDBJ databases">
        <title>Treponema Peruensis nv. sp., first commensal Treponema isolated from human feces.</title>
        <authorList>
            <person name="Belkhou C."/>
            <person name="Raes J."/>
        </authorList>
    </citation>
    <scope>NUCLEOTIDE SEQUENCE [LARGE SCALE GENOMIC DNA]</scope>
    <source>
        <strain evidence="14 15">RCC2812</strain>
    </source>
</reference>
<dbReference type="SUPFAM" id="SSF52540">
    <property type="entry name" value="P-loop containing nucleoside triphosphate hydrolases"/>
    <property type="match status" value="1"/>
</dbReference>
<dbReference type="PANTHER" id="PTHR11088:SF60">
    <property type="entry name" value="TRNA DIMETHYLALLYLTRANSFERASE"/>
    <property type="match status" value="1"/>
</dbReference>
<dbReference type="Gene3D" id="1.10.20.140">
    <property type="match status" value="1"/>
</dbReference>
<keyword evidence="5 10" id="KW-0819">tRNA processing</keyword>
<organism evidence="14 15">
    <name type="scientific">Treponema peruense</name>
    <dbReference type="NCBI Taxonomy" id="2787628"/>
    <lineage>
        <taxon>Bacteria</taxon>
        <taxon>Pseudomonadati</taxon>
        <taxon>Spirochaetota</taxon>
        <taxon>Spirochaetia</taxon>
        <taxon>Spirochaetales</taxon>
        <taxon>Treponemataceae</taxon>
        <taxon>Treponema</taxon>
    </lineage>
</organism>
<evidence type="ECO:0000256" key="10">
    <source>
        <dbReference type="HAMAP-Rule" id="MF_00185"/>
    </source>
</evidence>
<gene>
    <name evidence="10 14" type="primary">miaA</name>
    <name evidence="14" type="ORF">IWA51_06820</name>
</gene>
<evidence type="ECO:0000256" key="9">
    <source>
        <dbReference type="ARBA" id="ARBA00049563"/>
    </source>
</evidence>
<keyword evidence="15" id="KW-1185">Reference proteome</keyword>
<comment type="cofactor">
    <cofactor evidence="1 10">
        <name>Mg(2+)</name>
        <dbReference type="ChEBI" id="CHEBI:18420"/>
    </cofactor>
</comment>
<dbReference type="InterPro" id="IPR027417">
    <property type="entry name" value="P-loop_NTPase"/>
</dbReference>
<dbReference type="HAMAP" id="MF_00185">
    <property type="entry name" value="IPP_trans"/>
    <property type="match status" value="1"/>
</dbReference>
<dbReference type="KEGG" id="tper:IWA51_06820"/>
<feature type="site" description="Interaction with substrate tRNA" evidence="10">
    <location>
        <position position="136"/>
    </location>
</feature>
<keyword evidence="7 10" id="KW-0067">ATP-binding</keyword>
<dbReference type="Pfam" id="PF01715">
    <property type="entry name" value="IPPT"/>
    <property type="match status" value="1"/>
</dbReference>
<dbReference type="AlphaFoldDB" id="A0A7T3V408"/>
<evidence type="ECO:0000313" key="14">
    <source>
        <dbReference type="EMBL" id="QPZ99995.1"/>
    </source>
</evidence>
<evidence type="ECO:0000256" key="7">
    <source>
        <dbReference type="ARBA" id="ARBA00022840"/>
    </source>
</evidence>
<comment type="function">
    <text evidence="2 10 12">Catalyzes the transfer of a dimethylallyl group onto the adenine at position 37 in tRNAs that read codons beginning with uridine, leading to the formation of N6-(dimethylallyl)adenosine (i(6)A).</text>
</comment>
<dbReference type="GO" id="GO:0006400">
    <property type="term" value="P:tRNA modification"/>
    <property type="evidence" value="ECO:0007669"/>
    <property type="project" value="TreeGrafter"/>
</dbReference>
<evidence type="ECO:0000256" key="5">
    <source>
        <dbReference type="ARBA" id="ARBA00022694"/>
    </source>
</evidence>
<keyword evidence="4 10" id="KW-0808">Transferase</keyword>
<evidence type="ECO:0000256" key="4">
    <source>
        <dbReference type="ARBA" id="ARBA00022679"/>
    </source>
</evidence>
<evidence type="ECO:0000313" key="15">
    <source>
        <dbReference type="Proteomes" id="UP000595224"/>
    </source>
</evidence>
<sequence length="319" mass="35581">MRPRTDTKIPVVVIFAPTACGKTALIEKTFGKGGLAVFKDRAEIISADSQSVYRGMNIGTAKPSAGEMEQIPYHLVNVADPSEQFGAGEFIEYADRACKDIYSRSKIPVLAGGTGFYIRNFLLGLPVTPASDPAIRQSLKQRLESSGSQSLYAELTIADPVSAKRINPHDNYRILRALEVYYTCGRPLSSFALPSEPRKQYDFLTIILTRPREELFSRIDERVEKMFSEGLEDEVRSLVKKGYGADSPGMKAIGYSEFFIPGLNTAQIKERIKLDSRHYAKKQYTFMRGIPGAKTFSADDEEAIQFELKLFFRSAAKAE</sequence>
<name>A0A7T3V408_9SPIR</name>
<comment type="subunit">
    <text evidence="10">Monomer.</text>
</comment>
<evidence type="ECO:0000256" key="6">
    <source>
        <dbReference type="ARBA" id="ARBA00022741"/>
    </source>
</evidence>
<keyword evidence="6 10" id="KW-0547">Nucleotide-binding</keyword>
<feature type="binding site" evidence="10">
    <location>
        <begin position="16"/>
        <end position="23"/>
    </location>
    <ligand>
        <name>ATP</name>
        <dbReference type="ChEBI" id="CHEBI:30616"/>
    </ligand>
</feature>
<feature type="binding site" evidence="10">
    <location>
        <begin position="18"/>
        <end position="23"/>
    </location>
    <ligand>
        <name>substrate</name>
    </ligand>
</feature>
<protein>
    <recommendedName>
        <fullName evidence="10">tRNA dimethylallyltransferase</fullName>
        <ecNumber evidence="10">2.5.1.75</ecNumber>
    </recommendedName>
    <alternativeName>
        <fullName evidence="10">Dimethylallyl diphosphate:tRNA dimethylallyltransferase</fullName>
        <shortName evidence="10">DMAPP:tRNA dimethylallyltransferase</shortName>
        <shortName evidence="10">DMATase</shortName>
    </alternativeName>
    <alternativeName>
        <fullName evidence="10">Isopentenyl-diphosphate:tRNA isopentenyltransferase</fullName>
        <shortName evidence="10">IPP transferase</shortName>
        <shortName evidence="10">IPPT</shortName>
        <shortName evidence="10">IPTase</shortName>
    </alternativeName>
</protein>
<comment type="catalytic activity">
    <reaction evidence="9 10 11">
        <text>adenosine(37) in tRNA + dimethylallyl diphosphate = N(6)-dimethylallyladenosine(37) in tRNA + diphosphate</text>
        <dbReference type="Rhea" id="RHEA:26482"/>
        <dbReference type="Rhea" id="RHEA-COMP:10162"/>
        <dbReference type="Rhea" id="RHEA-COMP:10375"/>
        <dbReference type="ChEBI" id="CHEBI:33019"/>
        <dbReference type="ChEBI" id="CHEBI:57623"/>
        <dbReference type="ChEBI" id="CHEBI:74411"/>
        <dbReference type="ChEBI" id="CHEBI:74415"/>
        <dbReference type="EC" id="2.5.1.75"/>
    </reaction>
</comment>
<keyword evidence="8 10" id="KW-0460">Magnesium</keyword>
<dbReference type="InterPro" id="IPR018022">
    <property type="entry name" value="IPT"/>
</dbReference>
<evidence type="ECO:0000256" key="1">
    <source>
        <dbReference type="ARBA" id="ARBA00001946"/>
    </source>
</evidence>
<dbReference type="PANTHER" id="PTHR11088">
    <property type="entry name" value="TRNA DIMETHYLALLYLTRANSFERASE"/>
    <property type="match status" value="1"/>
</dbReference>
<dbReference type="EMBL" id="CP064936">
    <property type="protein sequence ID" value="QPZ99995.1"/>
    <property type="molecule type" value="Genomic_DNA"/>
</dbReference>
<evidence type="ECO:0000256" key="3">
    <source>
        <dbReference type="ARBA" id="ARBA00005842"/>
    </source>
</evidence>
<dbReference type="GO" id="GO:0052381">
    <property type="term" value="F:tRNA dimethylallyltransferase activity"/>
    <property type="evidence" value="ECO:0007669"/>
    <property type="project" value="UniProtKB-UniRule"/>
</dbReference>
<feature type="region of interest" description="Interaction with substrate tRNA" evidence="10">
    <location>
        <begin position="48"/>
        <end position="51"/>
    </location>
</feature>
<evidence type="ECO:0000256" key="13">
    <source>
        <dbReference type="RuleBase" id="RU003785"/>
    </source>
</evidence>
<dbReference type="FunFam" id="1.10.20.140:FF:000001">
    <property type="entry name" value="tRNA dimethylallyltransferase"/>
    <property type="match status" value="1"/>
</dbReference>
<evidence type="ECO:0000256" key="2">
    <source>
        <dbReference type="ARBA" id="ARBA00003213"/>
    </source>
</evidence>